<dbReference type="InterPro" id="IPR036291">
    <property type="entry name" value="NAD(P)-bd_dom_sf"/>
</dbReference>
<comment type="caution">
    <text evidence="2">The sequence shown here is derived from an EMBL/GenBank/DDBJ whole genome shotgun (WGS) entry which is preliminary data.</text>
</comment>
<evidence type="ECO:0000313" key="2">
    <source>
        <dbReference type="EMBL" id="MFC0261141.1"/>
    </source>
</evidence>
<protein>
    <submittedName>
        <fullName evidence="2">SDR family NAD(P)-dependent oxidoreductase</fullName>
    </submittedName>
</protein>
<dbReference type="Gene3D" id="3.40.50.720">
    <property type="entry name" value="NAD(P)-binding Rossmann-like Domain"/>
    <property type="match status" value="1"/>
</dbReference>
<keyword evidence="3" id="KW-1185">Reference proteome</keyword>
<dbReference type="PANTHER" id="PTHR43157:SF31">
    <property type="entry name" value="PHOSPHATIDYLINOSITOL-GLYCAN BIOSYNTHESIS CLASS F PROTEIN"/>
    <property type="match status" value="1"/>
</dbReference>
<dbReference type="PRINTS" id="PR00081">
    <property type="entry name" value="GDHRDH"/>
</dbReference>
<reference evidence="2 3" key="1">
    <citation type="submission" date="2024-09" db="EMBL/GenBank/DDBJ databases">
        <authorList>
            <person name="Sun Q."/>
            <person name="Mori K."/>
        </authorList>
    </citation>
    <scope>NUCLEOTIDE SEQUENCE [LARGE SCALE GENOMIC DNA]</scope>
    <source>
        <strain evidence="2 3">CCM 7650</strain>
    </source>
</reference>
<dbReference type="SUPFAM" id="SSF51735">
    <property type="entry name" value="NAD(P)-binding Rossmann-fold domains"/>
    <property type="match status" value="1"/>
</dbReference>
<sequence length="277" mass="30975">MKIAITGPTSGIGEITFKKLASSAEQLFLLARNKEKATQLISELPKAHQEKVIFVPLDLADLDSVIKASELIKSQSDFLDILINNAGGIFNKKHITKDGFELSLSANHLGHFLLTHHLMDLLLKSKSPKVINLSSEAHRAAKVNFEDLNYEKSNYASFNAYANVKLFNILFTKSLKEKYGEKGLQSFALHPGVVKTNFGQESGGIFKLFWKLATPFMITPEEGAKTTLYLAQTTLPNSFNGYYFKNSKPLTPSSTARSKEMRDQLWSLSEEKLAKWL</sequence>
<proteinExistence type="predicted"/>
<dbReference type="EMBL" id="JBHLWI010000001">
    <property type="protein sequence ID" value="MFC0261141.1"/>
    <property type="molecule type" value="Genomic_DNA"/>
</dbReference>
<name>A0ABV6FMP7_9BACT</name>
<dbReference type="RefSeq" id="WP_382385595.1">
    <property type="nucleotide sequence ID" value="NZ_JBHLWI010000001.1"/>
</dbReference>
<organism evidence="2 3">
    <name type="scientific">Fontibacter flavus</name>
    <dbReference type="NCBI Taxonomy" id="654838"/>
    <lineage>
        <taxon>Bacteria</taxon>
        <taxon>Pseudomonadati</taxon>
        <taxon>Bacteroidota</taxon>
        <taxon>Cytophagia</taxon>
        <taxon>Cytophagales</taxon>
        <taxon>Cyclobacteriaceae</taxon>
        <taxon>Fontibacter</taxon>
    </lineage>
</organism>
<gene>
    <name evidence="2" type="ORF">ACFFIP_00505</name>
</gene>
<dbReference type="Proteomes" id="UP001589797">
    <property type="component" value="Unassembled WGS sequence"/>
</dbReference>
<dbReference type="InterPro" id="IPR002347">
    <property type="entry name" value="SDR_fam"/>
</dbReference>
<keyword evidence="1" id="KW-0560">Oxidoreductase</keyword>
<evidence type="ECO:0000313" key="3">
    <source>
        <dbReference type="Proteomes" id="UP001589797"/>
    </source>
</evidence>
<dbReference type="PANTHER" id="PTHR43157">
    <property type="entry name" value="PHOSPHATIDYLINOSITOL-GLYCAN BIOSYNTHESIS CLASS F PROTEIN-RELATED"/>
    <property type="match status" value="1"/>
</dbReference>
<evidence type="ECO:0000256" key="1">
    <source>
        <dbReference type="ARBA" id="ARBA00023002"/>
    </source>
</evidence>
<accession>A0ABV6FMP7</accession>
<dbReference type="Pfam" id="PF00106">
    <property type="entry name" value="adh_short"/>
    <property type="match status" value="1"/>
</dbReference>